<dbReference type="SUPFAM" id="SSF88688">
    <property type="entry name" value="Families 57/38 glycoside transferase middle domain"/>
    <property type="match status" value="1"/>
</dbReference>
<keyword evidence="3" id="KW-0378">Hydrolase</keyword>
<dbReference type="Gene3D" id="2.70.98.30">
    <property type="entry name" value="Golgi alpha-mannosidase II, domain 4"/>
    <property type="match status" value="1"/>
</dbReference>
<feature type="domain" description="Glycoside hydrolase family 38 central" evidence="5">
    <location>
        <begin position="269"/>
        <end position="346"/>
    </location>
</feature>
<dbReference type="CDD" id="cd10789">
    <property type="entry name" value="GH38N_AMII_ER_cytosolic"/>
    <property type="match status" value="1"/>
</dbReference>
<dbReference type="Gene3D" id="3.20.110.10">
    <property type="entry name" value="Glycoside hydrolase 38, N terminal domain"/>
    <property type="match status" value="1"/>
</dbReference>
<dbReference type="EMBL" id="QJSX01000023">
    <property type="protein sequence ID" value="PYE49443.1"/>
    <property type="molecule type" value="Genomic_DNA"/>
</dbReference>
<dbReference type="OrthoDB" id="51505at2"/>
<evidence type="ECO:0000256" key="3">
    <source>
        <dbReference type="ARBA" id="ARBA00022801"/>
    </source>
</evidence>
<name>A0A318S605_9DEIO</name>
<evidence type="ECO:0000313" key="7">
    <source>
        <dbReference type="Proteomes" id="UP000248326"/>
    </source>
</evidence>
<proteinExistence type="inferred from homology"/>
<dbReference type="GO" id="GO:0004559">
    <property type="term" value="F:alpha-mannosidase activity"/>
    <property type="evidence" value="ECO:0007669"/>
    <property type="project" value="InterPro"/>
</dbReference>
<sequence length="868" mass="97949">MSNSRSKAFTFTLTGHAHIDPVWLWDRQEGIEVVKATFRSALDRMGENPDFHFMHTSAAQYEWMQVHPSLIDEIRGAVNTGQWELVGGQWVEPDLNIPSGESLARQALHGQRFFEHTFGRRARVAFLPDSFGHPNTMPQILKLSGLDYFLFWRPHPHEVNLPANLFWWEGPDGTRILSARIEAYNSNPSDVVDTLKASLDWRAPHSPEWLVVYGVGNHGGGPTKKAIANVRILMDDPDWPTLRMGTAQGFFERSEKLDDHPVFRAPLQYTFRGCYTSHSGVKRLNRQGEHTLSAAEKWSTIATSYGRAYPSERLDRAWKHLLFNQFHDIICGTSIPRAYDDVRYELGEAIGSGKRTIHEAMQVVAHQIDTRHDEHVVVEEAMRRVRTGFGNAVADMGDGVPIVVFNPNPWERREVIDVELNDWHVTDMRVLDDENRPVVHQLASSEAKPPRKRAAFLAEIPPLGYRVYRIIDAPPHPPAEDARPLLARERVLENAWWRLEFDARTGALRRLHDKRLDRELLSGAGAQVLVIEDPTNPWGKGDFFRHLAGVFGEPRIELLEEGPVRATIRITTRWGQSTARQDISIYRDSPAIHGHLQMDWHEEYRMVKLAFPFALEDVTATFSVPFGHVTQPPGGQEMPSQAWLDVTGLLTSTGKPTEANVEQLGDETVSMAEARARYVPYGVSLLNDGKYGADVLGGEVRLSILRSPIFGGGDRPDHPRHVDQYLDQGVSETRWALLPHAGAWQEAGVVHAAQDFNEPLTFVREYAHAGTLPRAKSFLAISPPRTVVLTALKKAEEGDDWIVRLYEPHGRAARARVDLHLLNTSLEVTLSANQIKTYRIGKDGRSREVDFLEEDVRTSSSDVKEPSA</sequence>
<dbReference type="PANTHER" id="PTHR46017:SF1">
    <property type="entry name" value="ALPHA-MANNOSIDASE 2C1"/>
    <property type="match status" value="1"/>
</dbReference>
<accession>A0A318S605</accession>
<evidence type="ECO:0000256" key="4">
    <source>
        <dbReference type="ARBA" id="ARBA00023295"/>
    </source>
</evidence>
<evidence type="ECO:0000259" key="5">
    <source>
        <dbReference type="SMART" id="SM00872"/>
    </source>
</evidence>
<evidence type="ECO:0000256" key="2">
    <source>
        <dbReference type="ARBA" id="ARBA00022723"/>
    </source>
</evidence>
<keyword evidence="4" id="KW-0326">Glycosidase</keyword>
<dbReference type="InterPro" id="IPR013780">
    <property type="entry name" value="Glyco_hydro_b"/>
</dbReference>
<dbReference type="SMART" id="SM00872">
    <property type="entry name" value="Alpha-mann_mid"/>
    <property type="match status" value="1"/>
</dbReference>
<dbReference type="InterPro" id="IPR037094">
    <property type="entry name" value="Glyco_hydro_38_cen_sf"/>
</dbReference>
<dbReference type="Pfam" id="PF17677">
    <property type="entry name" value="Glyco_hydro38C2"/>
    <property type="match status" value="1"/>
</dbReference>
<dbReference type="InterPro" id="IPR011682">
    <property type="entry name" value="Glyco_hydro_38_C"/>
</dbReference>
<dbReference type="InterPro" id="IPR011013">
    <property type="entry name" value="Gal_mutarotase_sf_dom"/>
</dbReference>
<dbReference type="InterPro" id="IPR041147">
    <property type="entry name" value="GH38_C"/>
</dbReference>
<comment type="caution">
    <text evidence="6">The sequence shown here is derived from an EMBL/GenBank/DDBJ whole genome shotgun (WGS) entry which is preliminary data.</text>
</comment>
<evidence type="ECO:0000313" key="6">
    <source>
        <dbReference type="EMBL" id="PYE49443.1"/>
    </source>
</evidence>
<dbReference type="InterPro" id="IPR000602">
    <property type="entry name" value="Glyco_hydro_38_N"/>
</dbReference>
<dbReference type="InterPro" id="IPR027291">
    <property type="entry name" value="Glyco_hydro_38_N_sf"/>
</dbReference>
<dbReference type="GO" id="GO:0030246">
    <property type="term" value="F:carbohydrate binding"/>
    <property type="evidence" value="ECO:0007669"/>
    <property type="project" value="InterPro"/>
</dbReference>
<dbReference type="Pfam" id="PF09261">
    <property type="entry name" value="Alpha-mann_mid"/>
    <property type="match status" value="1"/>
</dbReference>
<dbReference type="InterPro" id="IPR015341">
    <property type="entry name" value="Glyco_hydro_38_cen"/>
</dbReference>
<keyword evidence="2" id="KW-0479">Metal-binding</keyword>
<reference evidence="6 7" key="1">
    <citation type="submission" date="2018-06" db="EMBL/GenBank/DDBJ databases">
        <title>Genomic Encyclopedia of Type Strains, Phase IV (KMG-IV): sequencing the most valuable type-strain genomes for metagenomic binning, comparative biology and taxonomic classification.</title>
        <authorList>
            <person name="Goeker M."/>
        </authorList>
    </citation>
    <scope>NUCLEOTIDE SEQUENCE [LARGE SCALE GENOMIC DNA]</scope>
    <source>
        <strain evidence="6 7">DSM 18048</strain>
    </source>
</reference>
<dbReference type="InterPro" id="IPR011330">
    <property type="entry name" value="Glyco_hydro/deAcase_b/a-brl"/>
</dbReference>
<dbReference type="FunFam" id="1.20.1270.50:FF:000004">
    <property type="entry name" value="alpha-mannosidase 2C1 isoform X1"/>
    <property type="match status" value="1"/>
</dbReference>
<dbReference type="Pfam" id="PF01074">
    <property type="entry name" value="Glyco_hydro_38N"/>
    <property type="match status" value="1"/>
</dbReference>
<evidence type="ECO:0000256" key="1">
    <source>
        <dbReference type="ARBA" id="ARBA00009792"/>
    </source>
</evidence>
<dbReference type="RefSeq" id="WP_110888690.1">
    <property type="nucleotide sequence ID" value="NZ_QJSX01000023.1"/>
</dbReference>
<dbReference type="SUPFAM" id="SSF88713">
    <property type="entry name" value="Glycoside hydrolase/deacetylase"/>
    <property type="match status" value="1"/>
</dbReference>
<dbReference type="InterPro" id="IPR028995">
    <property type="entry name" value="Glyco_hydro_57/38_cen_sf"/>
</dbReference>
<dbReference type="SUPFAM" id="SSF74650">
    <property type="entry name" value="Galactose mutarotase-like"/>
    <property type="match status" value="1"/>
</dbReference>
<organism evidence="6 7">
    <name type="scientific">Deinococcus yavapaiensis KR-236</name>
    <dbReference type="NCBI Taxonomy" id="694435"/>
    <lineage>
        <taxon>Bacteria</taxon>
        <taxon>Thermotogati</taxon>
        <taxon>Deinococcota</taxon>
        <taxon>Deinococci</taxon>
        <taxon>Deinococcales</taxon>
        <taxon>Deinococcaceae</taxon>
        <taxon>Deinococcus</taxon>
    </lineage>
</organism>
<dbReference type="Proteomes" id="UP000248326">
    <property type="component" value="Unassembled WGS sequence"/>
</dbReference>
<dbReference type="AlphaFoldDB" id="A0A318S605"/>
<gene>
    <name evidence="6" type="ORF">DES52_12337</name>
</gene>
<dbReference type="Gene3D" id="1.20.1270.50">
    <property type="entry name" value="Glycoside hydrolase family 38, central domain"/>
    <property type="match status" value="1"/>
</dbReference>
<dbReference type="GO" id="GO:0046872">
    <property type="term" value="F:metal ion binding"/>
    <property type="evidence" value="ECO:0007669"/>
    <property type="project" value="UniProtKB-KW"/>
</dbReference>
<comment type="similarity">
    <text evidence="1">Belongs to the glycosyl hydrolase 38 family.</text>
</comment>
<dbReference type="GO" id="GO:0009313">
    <property type="term" value="P:oligosaccharide catabolic process"/>
    <property type="evidence" value="ECO:0007669"/>
    <property type="project" value="TreeGrafter"/>
</dbReference>
<dbReference type="PANTHER" id="PTHR46017">
    <property type="entry name" value="ALPHA-MANNOSIDASE 2C1"/>
    <property type="match status" value="1"/>
</dbReference>
<keyword evidence="7" id="KW-1185">Reference proteome</keyword>
<dbReference type="Gene3D" id="2.60.40.1180">
    <property type="entry name" value="Golgi alpha-mannosidase II"/>
    <property type="match status" value="1"/>
</dbReference>
<dbReference type="Pfam" id="PF07748">
    <property type="entry name" value="Glyco_hydro_38C"/>
    <property type="match status" value="1"/>
</dbReference>
<protein>
    <submittedName>
        <fullName evidence="6">Alpha-mannosidase</fullName>
    </submittedName>
</protein>
<dbReference type="GO" id="GO:0006013">
    <property type="term" value="P:mannose metabolic process"/>
    <property type="evidence" value="ECO:0007669"/>
    <property type="project" value="InterPro"/>
</dbReference>